<proteinExistence type="predicted"/>
<dbReference type="SUPFAM" id="SSF52540">
    <property type="entry name" value="P-loop containing nucleoside triphosphate hydrolases"/>
    <property type="match status" value="1"/>
</dbReference>
<evidence type="ECO:0008006" key="5">
    <source>
        <dbReference type="Google" id="ProtNLM"/>
    </source>
</evidence>
<feature type="transmembrane region" description="Helical" evidence="2">
    <location>
        <begin position="183"/>
        <end position="201"/>
    </location>
</feature>
<comment type="caution">
    <text evidence="3">The sequence shown here is derived from an EMBL/GenBank/DDBJ whole genome shotgun (WGS) entry which is preliminary data.</text>
</comment>
<dbReference type="InterPro" id="IPR027417">
    <property type="entry name" value="P-loop_NTPase"/>
</dbReference>
<evidence type="ECO:0000313" key="3">
    <source>
        <dbReference type="EMBL" id="GLW91024.1"/>
    </source>
</evidence>
<evidence type="ECO:0000313" key="4">
    <source>
        <dbReference type="Proteomes" id="UP001165042"/>
    </source>
</evidence>
<dbReference type="Proteomes" id="UP001165042">
    <property type="component" value="Unassembled WGS sequence"/>
</dbReference>
<feature type="transmembrane region" description="Helical" evidence="2">
    <location>
        <begin position="154"/>
        <end position="171"/>
    </location>
</feature>
<dbReference type="AlphaFoldDB" id="A0A9W6V8J5"/>
<dbReference type="EMBL" id="BSSD01000002">
    <property type="protein sequence ID" value="GLW91024.1"/>
    <property type="molecule type" value="Genomic_DNA"/>
</dbReference>
<keyword evidence="4" id="KW-1185">Reference proteome</keyword>
<feature type="region of interest" description="Disordered" evidence="1">
    <location>
        <begin position="553"/>
        <end position="583"/>
    </location>
</feature>
<gene>
    <name evidence="3" type="ORF">Aglo03_18400</name>
</gene>
<organism evidence="3 4">
    <name type="scientific">Actinokineospora globicatena</name>
    <dbReference type="NCBI Taxonomy" id="103729"/>
    <lineage>
        <taxon>Bacteria</taxon>
        <taxon>Bacillati</taxon>
        <taxon>Actinomycetota</taxon>
        <taxon>Actinomycetes</taxon>
        <taxon>Pseudonocardiales</taxon>
        <taxon>Pseudonocardiaceae</taxon>
        <taxon>Actinokineospora</taxon>
    </lineage>
</organism>
<evidence type="ECO:0000256" key="1">
    <source>
        <dbReference type="SAM" id="MobiDB-lite"/>
    </source>
</evidence>
<accession>A0A9W6V8J5</accession>
<name>A0A9W6V8J5_9PSEU</name>
<keyword evidence="2" id="KW-0472">Membrane</keyword>
<keyword evidence="2" id="KW-1133">Transmembrane helix</keyword>
<reference evidence="3" key="1">
    <citation type="submission" date="2023-02" db="EMBL/GenBank/DDBJ databases">
        <title>Actinokineospora globicatena NBRC 15670.</title>
        <authorList>
            <person name="Ichikawa N."/>
            <person name="Sato H."/>
            <person name="Tonouchi N."/>
        </authorList>
    </citation>
    <scope>NUCLEOTIDE SEQUENCE</scope>
    <source>
        <strain evidence="3">NBRC 15670</strain>
    </source>
</reference>
<evidence type="ECO:0000256" key="2">
    <source>
        <dbReference type="SAM" id="Phobius"/>
    </source>
</evidence>
<keyword evidence="2" id="KW-0812">Transmembrane</keyword>
<protein>
    <recommendedName>
        <fullName evidence="5">KAP family P-loop domain-containing protein</fullName>
    </recommendedName>
</protein>
<sequence length="612" mass="65746">MLTQCLVVMARARLRRETVLPLLRAEINAKQPSFEMSIQGVDAPGLSQSSDPMYKVRTRAAERIGELFRTMPGGSIGLAGSRGAGKSTVIEAECERAPGTLAAMVSAPVEYSGREFLLHLYAKVCQEVLGPAAEMANGLDSLGGVRRRAWRRAMGLYGLAAAAIGGTLIVLDSTGAKVPPQSMWGVALLVLAVVLFSQVVFRRDVTRRAVADGQVSLEELAAARLEEIRYQQSFTATWSSAVKAPVGVEGTFGGGRGLTRQQMHLPEIVDSLRAFLERAGRERRVVIGIDELDKMSSEQAAEQLLNEIKGVFGVRGCYFLVSVSEDAMSSFERRGLPFRDVFDSTFDEIVWFEPLTPAEAVATIDRRVLLMPVPFKHLCFALSGGLPRDLIRAARKVIDAQEPGGPTGLSRIAGTLVAQDVARKAHAIAISARKLDHAPGVGQFLLECTSLRETTASADDLRGRIKRMAPPVDHAPLARLVEELTCYLYYAATILEFFDDTAAPDRWDGGDPKDPGDLARLAKAREAFAVSTTVAWATVSAFRQAWGDGGRPVPRRHGGLALAPLTSRRPTGSRDDGSYRSAATSGGQVFVGRCVTLAGSSPGAGEEIGDGL</sequence>